<dbReference type="AlphaFoldDB" id="A0A6H0DXD5"/>
<dbReference type="GO" id="GO:0006355">
    <property type="term" value="P:regulation of DNA-templated transcription"/>
    <property type="evidence" value="ECO:0007669"/>
    <property type="project" value="InterPro"/>
</dbReference>
<feature type="domain" description="HTH luxR-type" evidence="4">
    <location>
        <begin position="297"/>
        <end position="362"/>
    </location>
</feature>
<reference evidence="5" key="1">
    <citation type="submission" date="2020-04" db="EMBL/GenBank/DDBJ databases">
        <title>Nitratireductor sp. nov. isolated from mangrove soil.</title>
        <authorList>
            <person name="Ye Y."/>
        </authorList>
    </citation>
    <scope>NUCLEOTIDE SEQUENCE</scope>
    <source>
        <strain evidence="5">SY7</strain>
    </source>
</reference>
<evidence type="ECO:0000313" key="6">
    <source>
        <dbReference type="Proteomes" id="UP000321389"/>
    </source>
</evidence>
<dbReference type="GO" id="GO:0003677">
    <property type="term" value="F:DNA binding"/>
    <property type="evidence" value="ECO:0007669"/>
    <property type="project" value="UniProtKB-KW"/>
</dbReference>
<evidence type="ECO:0000256" key="3">
    <source>
        <dbReference type="ARBA" id="ARBA00023163"/>
    </source>
</evidence>
<dbReference type="KEGG" id="niy:FQ775_23965"/>
<dbReference type="SMART" id="SM00421">
    <property type="entry name" value="HTH_LUXR"/>
    <property type="match status" value="1"/>
</dbReference>
<gene>
    <name evidence="5" type="ORF">FQ775_23965</name>
</gene>
<dbReference type="EMBL" id="CP042301">
    <property type="protein sequence ID" value="QIS94659.1"/>
    <property type="molecule type" value="Genomic_DNA"/>
</dbReference>
<dbReference type="Gene3D" id="1.10.10.10">
    <property type="entry name" value="Winged helix-like DNA-binding domain superfamily/Winged helix DNA-binding domain"/>
    <property type="match status" value="1"/>
</dbReference>
<evidence type="ECO:0000313" key="5">
    <source>
        <dbReference type="EMBL" id="QIS94659.1"/>
    </source>
</evidence>
<dbReference type="PANTHER" id="PTHR44688">
    <property type="entry name" value="DNA-BINDING TRANSCRIPTIONAL ACTIVATOR DEVR_DOSR"/>
    <property type="match status" value="1"/>
</dbReference>
<keyword evidence="6" id="KW-1185">Reference proteome</keyword>
<dbReference type="RefSeq" id="WP_167812917.1">
    <property type="nucleotide sequence ID" value="NZ_CP042301.2"/>
</dbReference>
<sequence length="371" mass="39361">MPHESDDDRLIDAIYEAAVVPGQWPGVLCEMTRLGNGAGGVLVVARGADQTWISSSEPFDEMIREHYRQYSVAQERTTRLIAARHPGFLTDLDVFAPGEMDDDPVYRDFLYPRGLGVGIATAIQVPSGDTMIFHVEGHRENGHYGPDLVGRFDRLRPHLARAALMSARLWLQRLEAAMAVLETLGLPGGVIDGGGRLAAANGLFEGLVPSVFQDRNAGLAMRDKAADRLLQDALRRARAGRLDGAGRSVPVRRHSPADSLIVHVLPLRGAARDIFTAGSALILATPLAARGVPGADVIQSLFDLTPAEARVAAAIATGATTGEIARLTGASVATVRNQLNRVLAKSGLGRQAELVGLLRAAGVVTGGFDPG</sequence>
<dbReference type="Proteomes" id="UP000321389">
    <property type="component" value="Chromosome"/>
</dbReference>
<dbReference type="InterPro" id="IPR016032">
    <property type="entry name" value="Sig_transdc_resp-reg_C-effctor"/>
</dbReference>
<proteinExistence type="predicted"/>
<dbReference type="InterPro" id="IPR000792">
    <property type="entry name" value="Tscrpt_reg_LuxR_C"/>
</dbReference>
<protein>
    <submittedName>
        <fullName evidence="5">Helix-turn-helix transcriptional regulator</fullName>
    </submittedName>
</protein>
<name>A0A6H0DXD5_9HYPH</name>
<accession>A0A6H0DXD5</accession>
<dbReference type="PANTHER" id="PTHR44688:SF16">
    <property type="entry name" value="DNA-BINDING TRANSCRIPTIONAL ACTIVATOR DEVR_DOSR"/>
    <property type="match status" value="1"/>
</dbReference>
<dbReference type="PROSITE" id="PS50043">
    <property type="entry name" value="HTH_LUXR_2"/>
    <property type="match status" value="1"/>
</dbReference>
<keyword evidence="2" id="KW-0238">DNA-binding</keyword>
<evidence type="ECO:0000259" key="4">
    <source>
        <dbReference type="PROSITE" id="PS50043"/>
    </source>
</evidence>
<evidence type="ECO:0000256" key="2">
    <source>
        <dbReference type="ARBA" id="ARBA00023125"/>
    </source>
</evidence>
<organism evidence="5 6">
    <name type="scientific">Nitratireductor mangrovi</name>
    <dbReference type="NCBI Taxonomy" id="2599600"/>
    <lineage>
        <taxon>Bacteria</taxon>
        <taxon>Pseudomonadati</taxon>
        <taxon>Pseudomonadota</taxon>
        <taxon>Alphaproteobacteria</taxon>
        <taxon>Hyphomicrobiales</taxon>
        <taxon>Phyllobacteriaceae</taxon>
        <taxon>Nitratireductor</taxon>
    </lineage>
</organism>
<keyword evidence="3" id="KW-0804">Transcription</keyword>
<keyword evidence="1" id="KW-0805">Transcription regulation</keyword>
<dbReference type="SUPFAM" id="SSF46894">
    <property type="entry name" value="C-terminal effector domain of the bipartite response regulators"/>
    <property type="match status" value="1"/>
</dbReference>
<dbReference type="InterPro" id="IPR036388">
    <property type="entry name" value="WH-like_DNA-bd_sf"/>
</dbReference>
<evidence type="ECO:0000256" key="1">
    <source>
        <dbReference type="ARBA" id="ARBA00023015"/>
    </source>
</evidence>